<dbReference type="AlphaFoldDB" id="A0A3P7IBN2"/>
<evidence type="ECO:0000313" key="2">
    <source>
        <dbReference type="Proteomes" id="UP000270094"/>
    </source>
</evidence>
<proteinExistence type="predicted"/>
<organism evidence="1 2">
    <name type="scientific">Strongylus vulgaris</name>
    <name type="common">Blood worm</name>
    <dbReference type="NCBI Taxonomy" id="40348"/>
    <lineage>
        <taxon>Eukaryota</taxon>
        <taxon>Metazoa</taxon>
        <taxon>Ecdysozoa</taxon>
        <taxon>Nematoda</taxon>
        <taxon>Chromadorea</taxon>
        <taxon>Rhabditida</taxon>
        <taxon>Rhabditina</taxon>
        <taxon>Rhabditomorpha</taxon>
        <taxon>Strongyloidea</taxon>
        <taxon>Strongylidae</taxon>
        <taxon>Strongylus</taxon>
    </lineage>
</organism>
<keyword evidence="2" id="KW-1185">Reference proteome</keyword>
<gene>
    <name evidence="1" type="ORF">SVUK_LOCUS1914</name>
</gene>
<accession>A0A3P7IBN2</accession>
<name>A0A3P7IBN2_STRVU</name>
<protein>
    <submittedName>
        <fullName evidence="1">Uncharacterized protein</fullName>
    </submittedName>
</protein>
<evidence type="ECO:0000313" key="1">
    <source>
        <dbReference type="EMBL" id="VDM66916.1"/>
    </source>
</evidence>
<dbReference type="EMBL" id="UYYB01004065">
    <property type="protein sequence ID" value="VDM66916.1"/>
    <property type="molecule type" value="Genomic_DNA"/>
</dbReference>
<reference evidence="1 2" key="1">
    <citation type="submission" date="2018-11" db="EMBL/GenBank/DDBJ databases">
        <authorList>
            <consortium name="Pathogen Informatics"/>
        </authorList>
    </citation>
    <scope>NUCLEOTIDE SEQUENCE [LARGE SCALE GENOMIC DNA]</scope>
</reference>
<sequence>MDSLDSPVTQELPELMPLTVLAHLALLPWPAARRWLNIKLLPFSL</sequence>
<dbReference type="Proteomes" id="UP000270094">
    <property type="component" value="Unassembled WGS sequence"/>
</dbReference>